<protein>
    <submittedName>
        <fullName evidence="1">Uncharacterized protein</fullName>
    </submittedName>
</protein>
<evidence type="ECO:0000313" key="1">
    <source>
        <dbReference type="EMBL" id="KKM06459.1"/>
    </source>
</evidence>
<name>A0A0F9H5V1_9ZZZZ</name>
<comment type="caution">
    <text evidence="1">The sequence shown here is derived from an EMBL/GenBank/DDBJ whole genome shotgun (WGS) entry which is preliminary data.</text>
</comment>
<dbReference type="EMBL" id="LAZR01015989">
    <property type="protein sequence ID" value="KKM06459.1"/>
    <property type="molecule type" value="Genomic_DNA"/>
</dbReference>
<organism evidence="1">
    <name type="scientific">marine sediment metagenome</name>
    <dbReference type="NCBI Taxonomy" id="412755"/>
    <lineage>
        <taxon>unclassified sequences</taxon>
        <taxon>metagenomes</taxon>
        <taxon>ecological metagenomes</taxon>
    </lineage>
</organism>
<proteinExistence type="predicted"/>
<accession>A0A0F9H5V1</accession>
<sequence length="47" mass="5311">MAKLDKKTVKAKFEMSLWWRIKAACGVWWAIVVTGEIDCVDDKAPGD</sequence>
<dbReference type="AlphaFoldDB" id="A0A0F9H5V1"/>
<gene>
    <name evidence="1" type="ORF">LCGC14_1743810</name>
</gene>
<reference evidence="1" key="1">
    <citation type="journal article" date="2015" name="Nature">
        <title>Complex archaea that bridge the gap between prokaryotes and eukaryotes.</title>
        <authorList>
            <person name="Spang A."/>
            <person name="Saw J.H."/>
            <person name="Jorgensen S.L."/>
            <person name="Zaremba-Niedzwiedzka K."/>
            <person name="Martijn J."/>
            <person name="Lind A.E."/>
            <person name="van Eijk R."/>
            <person name="Schleper C."/>
            <person name="Guy L."/>
            <person name="Ettema T.J."/>
        </authorList>
    </citation>
    <scope>NUCLEOTIDE SEQUENCE</scope>
</reference>